<dbReference type="PANTHER" id="PTHR30055:SF184">
    <property type="entry name" value="HTH-TYPE TRANSCRIPTIONAL REGULATOR ETHR"/>
    <property type="match status" value="1"/>
</dbReference>
<dbReference type="InterPro" id="IPR009057">
    <property type="entry name" value="Homeodomain-like_sf"/>
</dbReference>
<evidence type="ECO:0000313" key="4">
    <source>
        <dbReference type="EMBL" id="BCI52409.1"/>
    </source>
</evidence>
<evidence type="ECO:0000256" key="2">
    <source>
        <dbReference type="PROSITE-ProRule" id="PRU00335"/>
    </source>
</evidence>
<dbReference type="SUPFAM" id="SSF46689">
    <property type="entry name" value="Homeodomain-like"/>
    <property type="match status" value="1"/>
</dbReference>
<accession>A0A6S6P1Q9</accession>
<evidence type="ECO:0000256" key="1">
    <source>
        <dbReference type="ARBA" id="ARBA00023125"/>
    </source>
</evidence>
<sequence length="209" mass="22996">MRSATDRRPAHRGDLRRDAILDALDRWLQQSGVDTVNIAEVAQQAGVTRSAFYFYFENKAAAVAALMERMLDETYAVNRALVTGSGSPPVRVHAMLSGLFGMCERHRHLFRAMLEVRGSSPTVRSIWDDARESFVDSIADLIRAERSAGLAPGGVDPAVLASVLLEFNDRMLERLTVGGPLDAEQLRQGAAAVWLSSIYGITDSEEHRP</sequence>
<name>A0A6S6P1Q9_9MYCO</name>
<dbReference type="PANTHER" id="PTHR30055">
    <property type="entry name" value="HTH-TYPE TRANSCRIPTIONAL REGULATOR RUTR"/>
    <property type="match status" value="1"/>
</dbReference>
<dbReference type="EMBL" id="AP023287">
    <property type="protein sequence ID" value="BCI52409.1"/>
    <property type="molecule type" value="Genomic_DNA"/>
</dbReference>
<dbReference type="InterPro" id="IPR001647">
    <property type="entry name" value="HTH_TetR"/>
</dbReference>
<protein>
    <submittedName>
        <fullName evidence="4">TetR family transcriptional regulator</fullName>
    </submittedName>
</protein>
<dbReference type="Gene3D" id="1.10.357.10">
    <property type="entry name" value="Tetracycline Repressor, domain 2"/>
    <property type="match status" value="1"/>
</dbReference>
<dbReference type="GO" id="GO:0000976">
    <property type="term" value="F:transcription cis-regulatory region binding"/>
    <property type="evidence" value="ECO:0007669"/>
    <property type="project" value="TreeGrafter"/>
</dbReference>
<dbReference type="PROSITE" id="PS50977">
    <property type="entry name" value="HTH_TETR_2"/>
    <property type="match status" value="1"/>
</dbReference>
<dbReference type="Pfam" id="PF00440">
    <property type="entry name" value="TetR_N"/>
    <property type="match status" value="1"/>
</dbReference>
<dbReference type="Gene3D" id="1.10.10.60">
    <property type="entry name" value="Homeodomain-like"/>
    <property type="match status" value="1"/>
</dbReference>
<organism evidence="4 5">
    <name type="scientific">Mycolicibacterium litorale</name>
    <dbReference type="NCBI Taxonomy" id="758802"/>
    <lineage>
        <taxon>Bacteria</taxon>
        <taxon>Bacillati</taxon>
        <taxon>Actinomycetota</taxon>
        <taxon>Actinomycetes</taxon>
        <taxon>Mycobacteriales</taxon>
        <taxon>Mycobacteriaceae</taxon>
        <taxon>Mycolicibacterium</taxon>
    </lineage>
</organism>
<proteinExistence type="predicted"/>
<dbReference type="InterPro" id="IPR049397">
    <property type="entry name" value="EthR_C"/>
</dbReference>
<feature type="domain" description="HTH tetR-type" evidence="3">
    <location>
        <begin position="14"/>
        <end position="74"/>
    </location>
</feature>
<evidence type="ECO:0000259" key="3">
    <source>
        <dbReference type="PROSITE" id="PS50977"/>
    </source>
</evidence>
<dbReference type="PRINTS" id="PR00455">
    <property type="entry name" value="HTHTETR"/>
</dbReference>
<dbReference type="GO" id="GO:0003700">
    <property type="term" value="F:DNA-binding transcription factor activity"/>
    <property type="evidence" value="ECO:0007669"/>
    <property type="project" value="TreeGrafter"/>
</dbReference>
<evidence type="ECO:0000313" key="5">
    <source>
        <dbReference type="Proteomes" id="UP000515734"/>
    </source>
</evidence>
<dbReference type="Pfam" id="PF21313">
    <property type="entry name" value="EthR_C"/>
    <property type="match status" value="1"/>
</dbReference>
<dbReference type="InterPro" id="IPR050109">
    <property type="entry name" value="HTH-type_TetR-like_transc_reg"/>
</dbReference>
<dbReference type="SUPFAM" id="SSF48498">
    <property type="entry name" value="Tetracyclin repressor-like, C-terminal domain"/>
    <property type="match status" value="1"/>
</dbReference>
<dbReference type="RefSeq" id="WP_185295234.1">
    <property type="nucleotide sequence ID" value="NZ_AP023287.1"/>
</dbReference>
<feature type="DNA-binding region" description="H-T-H motif" evidence="2">
    <location>
        <begin position="37"/>
        <end position="56"/>
    </location>
</feature>
<dbReference type="InterPro" id="IPR036271">
    <property type="entry name" value="Tet_transcr_reg_TetR-rel_C_sf"/>
</dbReference>
<dbReference type="Proteomes" id="UP000515734">
    <property type="component" value="Chromosome"/>
</dbReference>
<dbReference type="AlphaFoldDB" id="A0A6S6P1Q9"/>
<gene>
    <name evidence="4" type="ORF">NIIDNTM18_16870</name>
</gene>
<reference evidence="4 5" key="1">
    <citation type="submission" date="2020-07" db="EMBL/GenBank/DDBJ databases">
        <title>Complete genome sequence of Mycolicibacterium litorale like strain isolated from cardiac implantable electronic device infection.</title>
        <authorList>
            <person name="Fukano H."/>
            <person name="Miyama H."/>
            <person name="Hoshino Y."/>
        </authorList>
    </citation>
    <scope>NUCLEOTIDE SEQUENCE [LARGE SCALE GENOMIC DNA]</scope>
    <source>
        <strain evidence="4 5">NIIDNTM18</strain>
    </source>
</reference>
<keyword evidence="1 2" id="KW-0238">DNA-binding</keyword>